<dbReference type="RefSeq" id="WP_008316979.1">
    <property type="nucleotide sequence ID" value="NZ_KB372791.1"/>
</dbReference>
<protein>
    <submittedName>
        <fullName evidence="1">Uncharacterized protein</fullName>
    </submittedName>
</protein>
<accession>L8XTE3</accession>
<name>L8XTE3_9GAMM</name>
<sequence>MKKQNRSIQVGIRFTEEEFAPYKYAAEKLGLSNAELLRTVLLNNFNPKIHDRKTRKDIEKLLFYFNKASNNINQLAKVINTQAKTSNIDTKKLIQFYSKLNRIYDSFENGIEHAKKSSDPR</sequence>
<comment type="caution">
    <text evidence="1">The sequence shown here is derived from an EMBL/GenBank/DDBJ whole genome shotgun (WGS) entry which is preliminary data.</text>
</comment>
<proteinExistence type="predicted"/>
<dbReference type="AlphaFoldDB" id="L8XTE3"/>
<dbReference type="HOGENOM" id="CLU_133712_1_0_6"/>
<evidence type="ECO:0000313" key="2">
    <source>
        <dbReference type="Proteomes" id="UP000011617"/>
    </source>
</evidence>
<gene>
    <name evidence="1" type="ORF">F387_02008</name>
</gene>
<dbReference type="Proteomes" id="UP000011617">
    <property type="component" value="Unassembled WGS sequence"/>
</dbReference>
<organism evidence="1 2">
    <name type="scientific">Wohlfahrtiimonas chitiniclastica SH04</name>
    <dbReference type="NCBI Taxonomy" id="1261130"/>
    <lineage>
        <taxon>Bacteria</taxon>
        <taxon>Pseudomonadati</taxon>
        <taxon>Pseudomonadota</taxon>
        <taxon>Gammaproteobacteria</taxon>
        <taxon>Cardiobacteriales</taxon>
        <taxon>Ignatzschineriaceae</taxon>
        <taxon>Wohlfahrtiimonas</taxon>
    </lineage>
</organism>
<reference evidence="1 2" key="1">
    <citation type="journal article" date="2013" name="Genome Announc.">
        <title>Complete Genome Sequence of Wohlfahrtiimonas chitiniclastica Strain SH04, Isolated from Chrysomya megacephala Collected from Pudong International Airport in China.</title>
        <authorList>
            <person name="Cao X.M."/>
            <person name="Chen T."/>
            <person name="Xu L.Z."/>
            <person name="Yao L.S."/>
            <person name="Qi J."/>
            <person name="Zhang X.L."/>
            <person name="Yan Q.L."/>
            <person name="Deng Y.H."/>
            <person name="Guo T.Y."/>
            <person name="Wang J."/>
            <person name="Hu K.X."/>
            <person name="Xu B.L."/>
        </authorList>
    </citation>
    <scope>NUCLEOTIDE SEQUENCE [LARGE SCALE GENOMIC DNA]</scope>
    <source>
        <strain evidence="1 2">SH04</strain>
    </source>
</reference>
<evidence type="ECO:0000313" key="1">
    <source>
        <dbReference type="EMBL" id="ELV07177.1"/>
    </source>
</evidence>
<keyword evidence="2" id="KW-1185">Reference proteome</keyword>
<dbReference type="InterPro" id="IPR053842">
    <property type="entry name" value="NikA-like"/>
</dbReference>
<dbReference type="Pfam" id="PF21983">
    <property type="entry name" value="NikA-like"/>
    <property type="match status" value="1"/>
</dbReference>
<dbReference type="EMBL" id="AOBV01000021">
    <property type="protein sequence ID" value="ELV07177.1"/>
    <property type="molecule type" value="Genomic_DNA"/>
</dbReference>